<evidence type="ECO:0000256" key="2">
    <source>
        <dbReference type="ARBA" id="ARBA00010256"/>
    </source>
</evidence>
<organism evidence="6">
    <name type="scientific">Methanothermococcus thermolithotrophicus</name>
    <name type="common">Methanococcus thermolithotrophicus</name>
    <dbReference type="NCBI Taxonomy" id="2186"/>
    <lineage>
        <taxon>Archaea</taxon>
        <taxon>Methanobacteriati</taxon>
        <taxon>Methanobacteriota</taxon>
        <taxon>Methanomada group</taxon>
        <taxon>Methanococci</taxon>
        <taxon>Methanococcales</taxon>
        <taxon>Methanococcaceae</taxon>
        <taxon>Methanothermococcus</taxon>
    </lineage>
</organism>
<dbReference type="NCBIfam" id="TIGR02537">
    <property type="entry name" value="arch_flag_Nterm"/>
    <property type="match status" value="1"/>
</dbReference>
<proteinExistence type="inferred from homology"/>
<reference evidence="6" key="1">
    <citation type="journal article" date="2001" name="J. Bacteriol.">
        <title>Characterization of flagellum gene families of methanogenic archaea and localization of novel flagellum accessory proteins.</title>
        <authorList>
            <person name="Thomas N.A."/>
            <person name="Jarrell K.F."/>
        </authorList>
    </citation>
    <scope>NUCLEOTIDE SEQUENCE</scope>
</reference>
<gene>
    <name evidence="6" type="primary">flaB2</name>
</gene>
<keyword evidence="5" id="KW-1133">Transmembrane helix</keyword>
<dbReference type="PANTHER" id="PTHR35903:SF1">
    <property type="entry name" value="FLAGELLIN B1"/>
    <property type="match status" value="1"/>
</dbReference>
<feature type="transmembrane region" description="Helical" evidence="5">
    <location>
        <begin position="12"/>
        <end position="37"/>
    </location>
</feature>
<dbReference type="InterPro" id="IPR013373">
    <property type="entry name" value="Flagellin/pilin_N_arc"/>
</dbReference>
<keyword evidence="3 4" id="KW-0974">Archaeal flagellum</keyword>
<dbReference type="GO" id="GO:0097588">
    <property type="term" value="P:archaeal or bacterial-type flagellum-dependent cell motility"/>
    <property type="evidence" value="ECO:0007669"/>
    <property type="project" value="InterPro"/>
</dbReference>
<dbReference type="PANTHER" id="PTHR35903">
    <property type="entry name" value="FLAGELLIN B1"/>
    <property type="match status" value="1"/>
</dbReference>
<keyword evidence="5" id="KW-0812">Transmembrane</keyword>
<sequence>MKIAQFIKDKKGASGIGTLIVFIAMVLVAAVAASVLINTSGFLQQKASSTGKESTEQVASGLMTSGVTGHIYKYGTTYYDLDKMAVYILPNAGSAPIHLKEAKLFLTYDGKSVVLNYSDKLDATAGETNVFSLTNAFNINYSNVSHPVTTTDLINDAPSAFDINYTAAGYPTTETILINGTTDRINITSNNAALVEIFKGLRVGDTVTVDTNATNWTSATAANALVENVIDLGTGDYKVVLNFSTNVIDDTSTTTTLGSSDWVKLNGSVYVDKIKIATTNSKLKAVLKGLSVGDKVTVLSNKTITSENITTIDSTLYDGTTFTITMNFTNYSIISASETLGTSDWVNSRNYSMGGADDSSFLVVALQDADKSVVQNAVINKGDLVAILINSEAALGKEIPERKGVSGKLQPEFGAPAVMEFTTPVAYTQEIMELQ</sequence>
<name>Q9C4Q1_METTL</name>
<keyword evidence="5" id="KW-0472">Membrane</keyword>
<protein>
    <recommendedName>
        <fullName evidence="4">Flagellin</fullName>
    </recommendedName>
</protein>
<comment type="subcellular location">
    <subcellularLocation>
        <location evidence="1 4">Archaeal flagellum</location>
    </subcellularLocation>
</comment>
<comment type="function">
    <text evidence="4">Flagellin is the subunit protein which polymerizes to form the filaments of archaeal flagella.</text>
</comment>
<evidence type="ECO:0000256" key="1">
    <source>
        <dbReference type="ARBA" id="ARBA00004618"/>
    </source>
</evidence>
<dbReference type="InterPro" id="IPR002774">
    <property type="entry name" value="Flagellin_arc-type"/>
</dbReference>
<dbReference type="Pfam" id="PF01917">
    <property type="entry name" value="Flagellin_arch-type"/>
    <property type="match status" value="1"/>
</dbReference>
<dbReference type="GO" id="GO:0097589">
    <property type="term" value="C:archaeal-type flagellum"/>
    <property type="evidence" value="ECO:0007669"/>
    <property type="project" value="UniProtKB-SubCell"/>
</dbReference>
<dbReference type="AlphaFoldDB" id="Q9C4Q1"/>
<accession>Q9C4Q1</accession>
<dbReference type="GO" id="GO:0005198">
    <property type="term" value="F:structural molecule activity"/>
    <property type="evidence" value="ECO:0007669"/>
    <property type="project" value="InterPro"/>
</dbReference>
<evidence type="ECO:0000256" key="3">
    <source>
        <dbReference type="ARBA" id="ARBA00022440"/>
    </source>
</evidence>
<evidence type="ECO:0000256" key="4">
    <source>
        <dbReference type="RuleBase" id="RU361282"/>
    </source>
</evidence>
<evidence type="ECO:0000313" key="6">
    <source>
        <dbReference type="EMBL" id="AAG50069.1"/>
    </source>
</evidence>
<dbReference type="EMBL" id="AF333250">
    <property type="protein sequence ID" value="AAG50069.1"/>
    <property type="molecule type" value="Genomic_DNA"/>
</dbReference>
<comment type="similarity">
    <text evidence="2 4">Belongs to the archaeal flagellin family.</text>
</comment>
<evidence type="ECO:0000256" key="5">
    <source>
        <dbReference type="SAM" id="Phobius"/>
    </source>
</evidence>